<proteinExistence type="predicted"/>
<sequence>RGFSVQCVEGEGLLFLCLIWKVLNQWTTYSLWQIQKPLYKLDLEWPKFPEEFTGQTFCVAVDHLQGLVYVGQVRNNKIKMFMEKAILYKRCLTWRKPHGIFALSTPNGSSYDVYLKILWLRGENGTAPTQFRIPHSVTVDSVGRVRER</sequence>
<reference evidence="1" key="1">
    <citation type="submission" date="2025-08" db="UniProtKB">
        <authorList>
            <consortium name="Ensembl"/>
        </authorList>
    </citation>
    <scope>IDENTIFICATION</scope>
</reference>
<dbReference type="Ensembl" id="ENSNNAT00000016087.1">
    <property type="protein sequence ID" value="ENSNNAP00000015337.1"/>
    <property type="gene ID" value="ENSNNAG00000010323.1"/>
</dbReference>
<accession>A0A8C6XK14</accession>
<dbReference type="GeneTree" id="ENSGT00940000173990"/>
<evidence type="ECO:0000313" key="1">
    <source>
        <dbReference type="Ensembl" id="ENSNNAP00000015337.1"/>
    </source>
</evidence>
<organism evidence="1 2">
    <name type="scientific">Naja naja</name>
    <name type="common">Indian cobra</name>
    <dbReference type="NCBI Taxonomy" id="35670"/>
    <lineage>
        <taxon>Eukaryota</taxon>
        <taxon>Metazoa</taxon>
        <taxon>Chordata</taxon>
        <taxon>Craniata</taxon>
        <taxon>Vertebrata</taxon>
        <taxon>Euteleostomi</taxon>
        <taxon>Lepidosauria</taxon>
        <taxon>Squamata</taxon>
        <taxon>Bifurcata</taxon>
        <taxon>Unidentata</taxon>
        <taxon>Episquamata</taxon>
        <taxon>Toxicofera</taxon>
        <taxon>Serpentes</taxon>
        <taxon>Colubroidea</taxon>
        <taxon>Elapidae</taxon>
        <taxon>Elapinae</taxon>
        <taxon>Naja</taxon>
    </lineage>
</organism>
<reference evidence="1" key="2">
    <citation type="submission" date="2025-09" db="UniProtKB">
        <authorList>
            <consortium name="Ensembl"/>
        </authorList>
    </citation>
    <scope>IDENTIFICATION</scope>
</reference>
<dbReference type="OrthoDB" id="10044505at2759"/>
<dbReference type="OMA" id="YSPWRTE"/>
<keyword evidence="2" id="KW-1185">Reference proteome</keyword>
<name>A0A8C6XK14_NAJNA</name>
<protein>
    <submittedName>
        <fullName evidence="1">Uncharacterized protein</fullName>
    </submittedName>
</protein>
<dbReference type="AlphaFoldDB" id="A0A8C6XK14"/>
<dbReference type="Proteomes" id="UP000694559">
    <property type="component" value="Unplaced"/>
</dbReference>
<evidence type="ECO:0000313" key="2">
    <source>
        <dbReference type="Proteomes" id="UP000694559"/>
    </source>
</evidence>